<dbReference type="Gene3D" id="2.60.120.10">
    <property type="entry name" value="Jelly Rolls"/>
    <property type="match status" value="1"/>
</dbReference>
<dbReference type="GO" id="GO:0003700">
    <property type="term" value="F:DNA-binding transcription factor activity"/>
    <property type="evidence" value="ECO:0007669"/>
    <property type="project" value="InterPro"/>
</dbReference>
<dbReference type="Gene3D" id="1.10.10.60">
    <property type="entry name" value="Homeodomain-like"/>
    <property type="match status" value="2"/>
</dbReference>
<evidence type="ECO:0000313" key="6">
    <source>
        <dbReference type="Proteomes" id="UP000194903"/>
    </source>
</evidence>
<comment type="caution">
    <text evidence="5">The sequence shown here is derived from an EMBL/GenBank/DDBJ whole genome shotgun (WGS) entry which is preliminary data.</text>
</comment>
<reference evidence="5 6" key="1">
    <citation type="submission" date="2017-05" db="EMBL/GenBank/DDBJ databases">
        <title>Butyricicoccus porcorum sp. nov. a butyrate-producing bacterium from the swine intestinal tract.</title>
        <authorList>
            <person name="Trachsel J."/>
            <person name="Humphrey S."/>
            <person name="Allen H.K."/>
        </authorList>
    </citation>
    <scope>NUCLEOTIDE SEQUENCE [LARGE SCALE GENOMIC DNA]</scope>
    <source>
        <strain evidence="5">BB10</strain>
    </source>
</reference>
<sequence>MIYCCQKTCLLCAGVDWMYQNFIPGQYPSCFRGDPPVLSYIWKKRVGESFSPPRIMHSHDEISELLLVIEGSANYTVGESQYIIQEGDIVAIGAGVLHDEDARLTADTTMVAVGLRQVRLIGLPDGALVDAATCPVLSLGDSFPVFRSVLDTIHSLLNDNGEQYAETCQFLMAGLVSLFVRLYQHNAESDAPSGKGEQFVGRIRQYIEAHYSETISLPSVSRALHINPYYLAHIFKEHTGYSPMQYVIRLRIGKAQGLLMYTDYPITQIAGMVGYDNSSHFNAMFTKYIGMSPGKYRKKFRSSKGGK</sequence>
<evidence type="ECO:0000256" key="2">
    <source>
        <dbReference type="ARBA" id="ARBA00023125"/>
    </source>
</evidence>
<evidence type="ECO:0000256" key="1">
    <source>
        <dbReference type="ARBA" id="ARBA00023015"/>
    </source>
</evidence>
<dbReference type="Pfam" id="PF07883">
    <property type="entry name" value="Cupin_2"/>
    <property type="match status" value="1"/>
</dbReference>
<organism evidence="5 6">
    <name type="scientific">Butyricicoccus porcorum</name>
    <dbReference type="NCBI Taxonomy" id="1945634"/>
    <lineage>
        <taxon>Bacteria</taxon>
        <taxon>Bacillati</taxon>
        <taxon>Bacillota</taxon>
        <taxon>Clostridia</taxon>
        <taxon>Eubacteriales</taxon>
        <taxon>Butyricicoccaceae</taxon>
        <taxon>Butyricicoccus</taxon>
    </lineage>
</organism>
<dbReference type="PANTHER" id="PTHR43280">
    <property type="entry name" value="ARAC-FAMILY TRANSCRIPTIONAL REGULATOR"/>
    <property type="match status" value="1"/>
</dbReference>
<proteinExistence type="predicted"/>
<dbReference type="InterPro" id="IPR013096">
    <property type="entry name" value="Cupin_2"/>
</dbReference>
<dbReference type="SUPFAM" id="SSF51182">
    <property type="entry name" value="RmlC-like cupins"/>
    <property type="match status" value="1"/>
</dbReference>
<keyword evidence="6" id="KW-1185">Reference proteome</keyword>
<dbReference type="Proteomes" id="UP000194903">
    <property type="component" value="Unassembled WGS sequence"/>
</dbReference>
<keyword evidence="2" id="KW-0238">DNA-binding</keyword>
<dbReference type="OrthoDB" id="625043at2"/>
<dbReference type="InterPro" id="IPR020449">
    <property type="entry name" value="Tscrpt_reg_AraC-type_HTH"/>
</dbReference>
<dbReference type="EMBL" id="NHOC01000020">
    <property type="protein sequence ID" value="OUM19358.1"/>
    <property type="molecule type" value="Genomic_DNA"/>
</dbReference>
<dbReference type="SUPFAM" id="SSF46689">
    <property type="entry name" value="Homeodomain-like"/>
    <property type="match status" value="1"/>
</dbReference>
<evidence type="ECO:0000259" key="4">
    <source>
        <dbReference type="PROSITE" id="PS01124"/>
    </source>
</evidence>
<protein>
    <recommendedName>
        <fullName evidence="4">HTH araC/xylS-type domain-containing protein</fullName>
    </recommendedName>
</protein>
<dbReference type="AlphaFoldDB" id="A0A252F0N6"/>
<feature type="domain" description="HTH araC/xylS-type" evidence="4">
    <location>
        <begin position="201"/>
        <end position="299"/>
    </location>
</feature>
<keyword evidence="1" id="KW-0805">Transcription regulation</keyword>
<accession>A0A252F0N6</accession>
<dbReference type="PANTHER" id="PTHR43280:SF28">
    <property type="entry name" value="HTH-TYPE TRANSCRIPTIONAL ACTIVATOR RHAS"/>
    <property type="match status" value="1"/>
</dbReference>
<dbReference type="CDD" id="cd02208">
    <property type="entry name" value="cupin_RmlC-like"/>
    <property type="match status" value="1"/>
</dbReference>
<gene>
    <name evidence="5" type="ORF">CBW42_13600</name>
</gene>
<dbReference type="InterPro" id="IPR011051">
    <property type="entry name" value="RmlC_Cupin_sf"/>
</dbReference>
<name>A0A252F0N6_9FIRM</name>
<dbReference type="InterPro" id="IPR018060">
    <property type="entry name" value="HTH_AraC"/>
</dbReference>
<dbReference type="PROSITE" id="PS01124">
    <property type="entry name" value="HTH_ARAC_FAMILY_2"/>
    <property type="match status" value="1"/>
</dbReference>
<evidence type="ECO:0000313" key="5">
    <source>
        <dbReference type="EMBL" id="OUM19358.1"/>
    </source>
</evidence>
<dbReference type="InterPro" id="IPR014710">
    <property type="entry name" value="RmlC-like_jellyroll"/>
</dbReference>
<evidence type="ECO:0000256" key="3">
    <source>
        <dbReference type="ARBA" id="ARBA00023163"/>
    </source>
</evidence>
<dbReference type="Pfam" id="PF12833">
    <property type="entry name" value="HTH_18"/>
    <property type="match status" value="1"/>
</dbReference>
<dbReference type="InterPro" id="IPR009057">
    <property type="entry name" value="Homeodomain-like_sf"/>
</dbReference>
<dbReference type="PRINTS" id="PR00032">
    <property type="entry name" value="HTHARAC"/>
</dbReference>
<dbReference type="SMART" id="SM00342">
    <property type="entry name" value="HTH_ARAC"/>
    <property type="match status" value="1"/>
</dbReference>
<dbReference type="GO" id="GO:0043565">
    <property type="term" value="F:sequence-specific DNA binding"/>
    <property type="evidence" value="ECO:0007669"/>
    <property type="project" value="InterPro"/>
</dbReference>
<keyword evidence="3" id="KW-0804">Transcription</keyword>